<dbReference type="Pfam" id="PF00300">
    <property type="entry name" value="His_Phos_1"/>
    <property type="match status" value="1"/>
</dbReference>
<dbReference type="Proteomes" id="UP000184038">
    <property type="component" value="Unassembled WGS sequence"/>
</dbReference>
<dbReference type="SUPFAM" id="SSF53254">
    <property type="entry name" value="Phosphoglycerate mutase-like"/>
    <property type="match status" value="1"/>
</dbReference>
<dbReference type="PANTHER" id="PTHR48100:SF1">
    <property type="entry name" value="HISTIDINE PHOSPHATASE FAMILY PROTEIN-RELATED"/>
    <property type="match status" value="1"/>
</dbReference>
<dbReference type="GO" id="GO:0005737">
    <property type="term" value="C:cytoplasm"/>
    <property type="evidence" value="ECO:0007669"/>
    <property type="project" value="TreeGrafter"/>
</dbReference>
<dbReference type="InterPro" id="IPR029033">
    <property type="entry name" value="His_PPase_superfam"/>
</dbReference>
<gene>
    <name evidence="1" type="ORF">SAMN02746066_00801</name>
</gene>
<organism evidence="1 2">
    <name type="scientific">Anaerosporobacter mobilis DSM 15930</name>
    <dbReference type="NCBI Taxonomy" id="1120996"/>
    <lineage>
        <taxon>Bacteria</taxon>
        <taxon>Bacillati</taxon>
        <taxon>Bacillota</taxon>
        <taxon>Clostridia</taxon>
        <taxon>Lachnospirales</taxon>
        <taxon>Lachnospiraceae</taxon>
        <taxon>Anaerosporobacter</taxon>
    </lineage>
</organism>
<sequence>MKIYMIRHSITSGNKRHAYIGATDEPLCEEGIELLKERMYPEVEMVIASPMKRCIQTSMCIYPDKKPYVIDDLKECDFGAFEGMTYEELKENVDYQEWLTKEGKIPFPQGEDQLEFRKRCVKGFEEAVEYIHNRNIQNVAMIVHGGTIMAVLEAYAKPQENFYHWKVQNGEGYLVEVDDASWFTKTVDRYVTVSEIIR</sequence>
<dbReference type="AlphaFoldDB" id="A0A1M7G4F3"/>
<reference evidence="1 2" key="1">
    <citation type="submission" date="2016-11" db="EMBL/GenBank/DDBJ databases">
        <authorList>
            <person name="Jaros S."/>
            <person name="Januszkiewicz K."/>
            <person name="Wedrychowicz H."/>
        </authorList>
    </citation>
    <scope>NUCLEOTIDE SEQUENCE [LARGE SCALE GENOMIC DNA]</scope>
    <source>
        <strain evidence="1 2">DSM 15930</strain>
    </source>
</reference>
<proteinExistence type="predicted"/>
<dbReference type="GO" id="GO:0016791">
    <property type="term" value="F:phosphatase activity"/>
    <property type="evidence" value="ECO:0007669"/>
    <property type="project" value="TreeGrafter"/>
</dbReference>
<evidence type="ECO:0000313" key="2">
    <source>
        <dbReference type="Proteomes" id="UP000184038"/>
    </source>
</evidence>
<dbReference type="InterPro" id="IPR013078">
    <property type="entry name" value="His_Pase_superF_clade-1"/>
</dbReference>
<dbReference type="EMBL" id="FRCP01000006">
    <property type="protein sequence ID" value="SHM10729.1"/>
    <property type="molecule type" value="Genomic_DNA"/>
</dbReference>
<dbReference type="RefSeq" id="WP_073283208.1">
    <property type="nucleotide sequence ID" value="NZ_FRCP01000006.1"/>
</dbReference>
<dbReference type="CDD" id="cd07067">
    <property type="entry name" value="HP_PGM_like"/>
    <property type="match status" value="1"/>
</dbReference>
<accession>A0A1M7G4F3</accession>
<name>A0A1M7G4F3_9FIRM</name>
<dbReference type="STRING" id="1120996.SAMN02746066_00801"/>
<dbReference type="OrthoDB" id="9783269at2"/>
<keyword evidence="2" id="KW-1185">Reference proteome</keyword>
<evidence type="ECO:0000313" key="1">
    <source>
        <dbReference type="EMBL" id="SHM10729.1"/>
    </source>
</evidence>
<dbReference type="SMART" id="SM00855">
    <property type="entry name" value="PGAM"/>
    <property type="match status" value="1"/>
</dbReference>
<dbReference type="Gene3D" id="3.40.50.1240">
    <property type="entry name" value="Phosphoglycerate mutase-like"/>
    <property type="match status" value="1"/>
</dbReference>
<protein>
    <submittedName>
        <fullName evidence="1">Alpha-ribazole phosphatase</fullName>
    </submittedName>
</protein>
<dbReference type="PANTHER" id="PTHR48100">
    <property type="entry name" value="BROAD-SPECIFICITY PHOSPHATASE YOR283W-RELATED"/>
    <property type="match status" value="1"/>
</dbReference>
<dbReference type="InterPro" id="IPR050275">
    <property type="entry name" value="PGM_Phosphatase"/>
</dbReference>